<dbReference type="OrthoDB" id="47179at2759"/>
<reference evidence="4" key="1">
    <citation type="journal article" date="2013" name="Proc. Natl. Acad. Sci. U.S.A.">
        <title>Genome structure and metabolic features in the red seaweed Chondrus crispus shed light on evolution of the Archaeplastida.</title>
        <authorList>
            <person name="Collen J."/>
            <person name="Porcel B."/>
            <person name="Carre W."/>
            <person name="Ball S.G."/>
            <person name="Chaparro C."/>
            <person name="Tonon T."/>
            <person name="Barbeyron T."/>
            <person name="Michel G."/>
            <person name="Noel B."/>
            <person name="Valentin K."/>
            <person name="Elias M."/>
            <person name="Artiguenave F."/>
            <person name="Arun A."/>
            <person name="Aury J.M."/>
            <person name="Barbosa-Neto J.F."/>
            <person name="Bothwell J.H."/>
            <person name="Bouget F.Y."/>
            <person name="Brillet L."/>
            <person name="Cabello-Hurtado F."/>
            <person name="Capella-Gutierrez S."/>
            <person name="Charrier B."/>
            <person name="Cladiere L."/>
            <person name="Cock J.M."/>
            <person name="Coelho S.M."/>
            <person name="Colleoni C."/>
            <person name="Czjzek M."/>
            <person name="Da Silva C."/>
            <person name="Delage L."/>
            <person name="Denoeud F."/>
            <person name="Deschamps P."/>
            <person name="Dittami S.M."/>
            <person name="Gabaldon T."/>
            <person name="Gachon C.M."/>
            <person name="Groisillier A."/>
            <person name="Herve C."/>
            <person name="Jabbari K."/>
            <person name="Katinka M."/>
            <person name="Kloareg B."/>
            <person name="Kowalczyk N."/>
            <person name="Labadie K."/>
            <person name="Leblanc C."/>
            <person name="Lopez P.J."/>
            <person name="McLachlan D.H."/>
            <person name="Meslet-Cladiere L."/>
            <person name="Moustafa A."/>
            <person name="Nehr Z."/>
            <person name="Nyvall Collen P."/>
            <person name="Panaud O."/>
            <person name="Partensky F."/>
            <person name="Poulain J."/>
            <person name="Rensing S.A."/>
            <person name="Rousvoal S."/>
            <person name="Samson G."/>
            <person name="Symeonidi A."/>
            <person name="Weissenbach J."/>
            <person name="Zambounis A."/>
            <person name="Wincker P."/>
            <person name="Boyen C."/>
        </authorList>
    </citation>
    <scope>NUCLEOTIDE SEQUENCE [LARGE SCALE GENOMIC DNA]</scope>
    <source>
        <strain evidence="4">cv. Stackhouse</strain>
    </source>
</reference>
<feature type="compositionally biased region" description="Polar residues" evidence="1">
    <location>
        <begin position="1"/>
        <end position="14"/>
    </location>
</feature>
<dbReference type="Gramene" id="CDF39626">
    <property type="protein sequence ID" value="CDF39626"/>
    <property type="gene ID" value="CHC_T00008867001"/>
</dbReference>
<dbReference type="EMBL" id="HG002060">
    <property type="protein sequence ID" value="CDF39626.1"/>
    <property type="molecule type" value="Genomic_DNA"/>
</dbReference>
<organism evidence="3 4">
    <name type="scientific">Chondrus crispus</name>
    <name type="common">Carrageen Irish moss</name>
    <name type="synonym">Polymorpha crispa</name>
    <dbReference type="NCBI Taxonomy" id="2769"/>
    <lineage>
        <taxon>Eukaryota</taxon>
        <taxon>Rhodophyta</taxon>
        <taxon>Florideophyceae</taxon>
        <taxon>Rhodymeniophycidae</taxon>
        <taxon>Gigartinales</taxon>
        <taxon>Gigartinaceae</taxon>
        <taxon>Chondrus</taxon>
    </lineage>
</organism>
<dbReference type="Proteomes" id="UP000012073">
    <property type="component" value="Unassembled WGS sequence"/>
</dbReference>
<proteinExistence type="predicted"/>
<keyword evidence="4" id="KW-1185">Reference proteome</keyword>
<name>R7QQ71_CHOCR</name>
<keyword evidence="3" id="KW-0413">Isomerase</keyword>
<dbReference type="Pfam" id="PF02919">
    <property type="entry name" value="Topoisom_I_N"/>
    <property type="match status" value="1"/>
</dbReference>
<dbReference type="GO" id="GO:0006260">
    <property type="term" value="P:DNA replication"/>
    <property type="evidence" value="ECO:0007669"/>
    <property type="project" value="TreeGrafter"/>
</dbReference>
<feature type="domain" description="DNA topoisomerase I DNA binding eukaryotic-type" evidence="2">
    <location>
        <begin position="69"/>
        <end position="271"/>
    </location>
</feature>
<dbReference type="PANTHER" id="PTHR10290:SF3">
    <property type="entry name" value="DNA TOPOISOMERASE 1"/>
    <property type="match status" value="1"/>
</dbReference>
<dbReference type="InterPro" id="IPR036202">
    <property type="entry name" value="TopoI_DNA-bd_euk_N_sf"/>
</dbReference>
<dbReference type="GeneID" id="17317661"/>
<dbReference type="PANTHER" id="PTHR10290">
    <property type="entry name" value="DNA TOPOISOMERASE I"/>
    <property type="match status" value="1"/>
</dbReference>
<gene>
    <name evidence="3" type="ORF">CHC_T00008867001</name>
</gene>
<dbReference type="SUPFAM" id="SSF56741">
    <property type="entry name" value="Eukaryotic DNA topoisomerase I, N-terminal DNA-binding fragment"/>
    <property type="match status" value="1"/>
</dbReference>
<evidence type="ECO:0000256" key="1">
    <source>
        <dbReference type="SAM" id="MobiDB-lite"/>
    </source>
</evidence>
<dbReference type="InterPro" id="IPR013030">
    <property type="entry name" value="DNA_topo_DNA_db_N_dom2"/>
</dbReference>
<dbReference type="Gene3D" id="2.170.11.10">
    <property type="entry name" value="DNA Topoisomerase I, domain 2"/>
    <property type="match status" value="1"/>
</dbReference>
<feature type="region of interest" description="Disordered" evidence="1">
    <location>
        <begin position="1"/>
        <end position="35"/>
    </location>
</feature>
<dbReference type="GO" id="GO:0007059">
    <property type="term" value="P:chromosome segregation"/>
    <property type="evidence" value="ECO:0007669"/>
    <property type="project" value="TreeGrafter"/>
</dbReference>
<dbReference type="STRING" id="2769.R7QQ71"/>
<evidence type="ECO:0000259" key="2">
    <source>
        <dbReference type="Pfam" id="PF02919"/>
    </source>
</evidence>
<dbReference type="GO" id="GO:0006265">
    <property type="term" value="P:DNA topological change"/>
    <property type="evidence" value="ECO:0007669"/>
    <property type="project" value="InterPro"/>
</dbReference>
<feature type="compositionally biased region" description="Basic and acidic residues" evidence="1">
    <location>
        <begin position="21"/>
        <end position="35"/>
    </location>
</feature>
<accession>R7QQ71</accession>
<dbReference type="Gene3D" id="1.10.10.41">
    <property type="entry name" value="Yeast DNA topoisomerase - domain 1"/>
    <property type="match status" value="1"/>
</dbReference>
<dbReference type="AlphaFoldDB" id="R7QQ71"/>
<sequence>MRAVSSDSIHNSSRGSKRKRASTEGSKKDDAELRTKVLTKGNKKFKTALQAATEATPSGNTVDSDKLLWKTLLHNGVVFPPRYLPHRVPMQYDGKPVRLGPCAEEVASMYAKVDEKKIRDIKMFEKNIMAGLRRAMRKDQSPDVNTVIDFEKCDFSKIFKYVRHCGIRYEEDTEDTVSLRKRCRFAIVNGEQEFVSGFEIPHPRIFLGLDEKIGMVKDRVFPEDVTINIGEESPVPDCPIEGHNWGRVIHEPKEAWVAFWMDSVYGDEEYAEITGQKVRPLRHLLGTTVQRL</sequence>
<dbReference type="KEGG" id="ccp:CHC_T00008867001"/>
<dbReference type="InterPro" id="IPR008336">
    <property type="entry name" value="TopoI_DNA-bd_euk"/>
</dbReference>
<evidence type="ECO:0000313" key="4">
    <source>
        <dbReference type="Proteomes" id="UP000012073"/>
    </source>
</evidence>
<dbReference type="GO" id="GO:0005694">
    <property type="term" value="C:chromosome"/>
    <property type="evidence" value="ECO:0007669"/>
    <property type="project" value="InterPro"/>
</dbReference>
<dbReference type="InterPro" id="IPR051062">
    <property type="entry name" value="Topoisomerase_IB"/>
</dbReference>
<evidence type="ECO:0000313" key="3">
    <source>
        <dbReference type="EMBL" id="CDF39626.1"/>
    </source>
</evidence>
<protein>
    <submittedName>
        <fullName evidence="3">Putative DNA topoisomerase I</fullName>
    </submittedName>
</protein>
<dbReference type="RefSeq" id="XP_005709920.1">
    <property type="nucleotide sequence ID" value="XM_005709863.1"/>
</dbReference>
<dbReference type="InterPro" id="IPR013034">
    <property type="entry name" value="DNA_topo_DNA_db_N_dom1"/>
</dbReference>
<dbReference type="GO" id="GO:0003677">
    <property type="term" value="F:DNA binding"/>
    <property type="evidence" value="ECO:0007669"/>
    <property type="project" value="InterPro"/>
</dbReference>
<dbReference type="GO" id="GO:0005730">
    <property type="term" value="C:nucleolus"/>
    <property type="evidence" value="ECO:0007669"/>
    <property type="project" value="TreeGrafter"/>
</dbReference>
<dbReference type="GO" id="GO:0003917">
    <property type="term" value="F:DNA topoisomerase type I (single strand cut, ATP-independent) activity"/>
    <property type="evidence" value="ECO:0007669"/>
    <property type="project" value="InterPro"/>
</dbReference>